<keyword evidence="3" id="KW-1185">Reference proteome</keyword>
<name>A0A5N6EL49_9EURO</name>
<evidence type="ECO:0000313" key="2">
    <source>
        <dbReference type="EMBL" id="KAB8218346.1"/>
    </source>
</evidence>
<dbReference type="Proteomes" id="UP000326799">
    <property type="component" value="Unassembled WGS sequence"/>
</dbReference>
<protein>
    <submittedName>
        <fullName evidence="2">Uncharacterized protein</fullName>
    </submittedName>
</protein>
<proteinExistence type="predicted"/>
<evidence type="ECO:0000256" key="1">
    <source>
        <dbReference type="SAM" id="MobiDB-lite"/>
    </source>
</evidence>
<organism evidence="2 3">
    <name type="scientific">Aspergillus novoparasiticus</name>
    <dbReference type="NCBI Taxonomy" id="986946"/>
    <lineage>
        <taxon>Eukaryota</taxon>
        <taxon>Fungi</taxon>
        <taxon>Dikarya</taxon>
        <taxon>Ascomycota</taxon>
        <taxon>Pezizomycotina</taxon>
        <taxon>Eurotiomycetes</taxon>
        <taxon>Eurotiomycetidae</taxon>
        <taxon>Eurotiales</taxon>
        <taxon>Aspergillaceae</taxon>
        <taxon>Aspergillus</taxon>
        <taxon>Aspergillus subgen. Circumdati</taxon>
    </lineage>
</organism>
<feature type="region of interest" description="Disordered" evidence="1">
    <location>
        <begin position="18"/>
        <end position="41"/>
    </location>
</feature>
<dbReference type="EMBL" id="ML733451">
    <property type="protein sequence ID" value="KAB8218346.1"/>
    <property type="molecule type" value="Genomic_DNA"/>
</dbReference>
<dbReference type="AlphaFoldDB" id="A0A5N6EL49"/>
<evidence type="ECO:0000313" key="3">
    <source>
        <dbReference type="Proteomes" id="UP000326799"/>
    </source>
</evidence>
<reference evidence="2 3" key="1">
    <citation type="submission" date="2019-04" db="EMBL/GenBank/DDBJ databases">
        <title>Fungal friends and foes A comparative genomics study of 23 Aspergillus species from section Flavi.</title>
        <authorList>
            <consortium name="DOE Joint Genome Institute"/>
            <person name="Kjaerbolling I."/>
            <person name="Vesth T.C."/>
            <person name="Frisvad J.C."/>
            <person name="Nybo J.L."/>
            <person name="Theobald S."/>
            <person name="Kildgaard S."/>
            <person name="Petersen T.I."/>
            <person name="Kuo A."/>
            <person name="Sato A."/>
            <person name="Lyhne E.K."/>
            <person name="Kogle M.E."/>
            <person name="Wiebenga A."/>
            <person name="Kun R.S."/>
            <person name="Lubbers R.J."/>
            <person name="Makela M.R."/>
            <person name="Barry K."/>
            <person name="Chovatia M."/>
            <person name="Clum A."/>
            <person name="Daum C."/>
            <person name="Haridas S."/>
            <person name="He G."/>
            <person name="LaButti K."/>
            <person name="Lipzen A."/>
            <person name="Mondo S."/>
            <person name="Pangilinan J."/>
            <person name="Riley R."/>
            <person name="Salamov A."/>
            <person name="Simmons B.A."/>
            <person name="Magnuson J.K."/>
            <person name="Henrissat B."/>
            <person name="Mortensen U.H."/>
            <person name="Larsen T.O."/>
            <person name="De vries R.P."/>
            <person name="Grigoriev I.V."/>
            <person name="Machida M."/>
            <person name="Baker S.E."/>
            <person name="Andersen M.R."/>
        </authorList>
    </citation>
    <scope>NUCLEOTIDE SEQUENCE [LARGE SCALE GENOMIC DNA]</scope>
    <source>
        <strain evidence="2 3">CBS 126849</strain>
    </source>
</reference>
<sequence>MSRPLKEFKNLTVREGQASKLWKTHTPGTRIAPPQSGNKDKNWQLCLDAGEVKEGKKRKNSSHANLAVGDINVDESEDNYPDAFDNLWDDIEKQAKDKLG</sequence>
<accession>A0A5N6EL49</accession>
<gene>
    <name evidence="2" type="ORF">BDV33DRAFT_205549</name>
</gene>